<proteinExistence type="predicted"/>
<sequence>MSKDDQILEQFASKEYEHGWTVDIEADSAPPGLNEDIVRFISAKKEEPEWLLEWRLKAYRNWRKMTEPNWANVHYPKPQFEDIIYYSAPKKKKTANSLDEVDPELLKTFERLGISLTEQK</sequence>
<organism evidence="1 2">
    <name type="scientific">Marivirga lumbricoides</name>
    <dbReference type="NCBI Taxonomy" id="1046115"/>
    <lineage>
        <taxon>Bacteria</taxon>
        <taxon>Pseudomonadati</taxon>
        <taxon>Bacteroidota</taxon>
        <taxon>Cytophagia</taxon>
        <taxon>Cytophagales</taxon>
        <taxon>Marivirgaceae</taxon>
        <taxon>Marivirga</taxon>
    </lineage>
</organism>
<evidence type="ECO:0000313" key="2">
    <source>
        <dbReference type="Proteomes" id="UP000240608"/>
    </source>
</evidence>
<name>A0A2T4DT76_9BACT</name>
<reference evidence="1 2" key="1">
    <citation type="submission" date="2018-03" db="EMBL/GenBank/DDBJ databases">
        <title>Cross-interface Injection: A General Nanoliter Liquid Handling Method Applied to Single Cells Genome Amplification Automated Nanoliter Liquid Handling Applied to Single Cell Multiple Displacement Amplification.</title>
        <authorList>
            <person name="Yun J."/>
            <person name="Xu P."/>
            <person name="Xu J."/>
            <person name="Dai X."/>
            <person name="Wang Y."/>
            <person name="Zheng X."/>
            <person name="Cao C."/>
            <person name="Yi Q."/>
            <person name="Zhu Y."/>
            <person name="Wang L."/>
            <person name="Dong Z."/>
            <person name="Huang Y."/>
            <person name="Huang L."/>
            <person name="Du W."/>
        </authorList>
    </citation>
    <scope>NUCLEOTIDE SEQUENCE [LARGE SCALE GENOMIC DNA]</scope>
    <source>
        <strain evidence="1 2">Z-D1-2</strain>
    </source>
</reference>
<dbReference type="SUPFAM" id="SSF101960">
    <property type="entry name" value="Stabilizer of iron transporter SufD"/>
    <property type="match status" value="1"/>
</dbReference>
<dbReference type="InterPro" id="IPR055346">
    <property type="entry name" value="Fe-S_cluster_assembly_SufBD"/>
</dbReference>
<feature type="non-terminal residue" evidence="1">
    <location>
        <position position="120"/>
    </location>
</feature>
<dbReference type="Proteomes" id="UP000240608">
    <property type="component" value="Unassembled WGS sequence"/>
</dbReference>
<comment type="caution">
    <text evidence="1">The sequence shown here is derived from an EMBL/GenBank/DDBJ whole genome shotgun (WGS) entry which is preliminary data.</text>
</comment>
<evidence type="ECO:0000313" key="1">
    <source>
        <dbReference type="EMBL" id="PTB97012.1"/>
    </source>
</evidence>
<dbReference type="PANTHER" id="PTHR30508:SF1">
    <property type="entry name" value="UPF0051 PROTEIN ABCI8, CHLOROPLASTIC-RELATED"/>
    <property type="match status" value="1"/>
</dbReference>
<dbReference type="InterPro" id="IPR037284">
    <property type="entry name" value="SUF_FeS_clus_asmbl_SufBD_sf"/>
</dbReference>
<accession>A0A2T4DT76</accession>
<dbReference type="EMBL" id="PYVU01000028">
    <property type="protein sequence ID" value="PTB97012.1"/>
    <property type="molecule type" value="Genomic_DNA"/>
</dbReference>
<dbReference type="AlphaFoldDB" id="A0A2T4DT76"/>
<dbReference type="PANTHER" id="PTHR30508">
    <property type="entry name" value="FES CLUSTER ASSEMBLY PROTEIN SUF"/>
    <property type="match status" value="1"/>
</dbReference>
<protein>
    <submittedName>
        <fullName evidence="1">Fe-S cluster assembly protein SufB</fullName>
    </submittedName>
</protein>
<dbReference type="GO" id="GO:0016226">
    <property type="term" value="P:iron-sulfur cluster assembly"/>
    <property type="evidence" value="ECO:0007669"/>
    <property type="project" value="InterPro"/>
</dbReference>
<gene>
    <name evidence="1" type="ORF">C9994_04905</name>
</gene>